<keyword evidence="2" id="KW-1185">Reference proteome</keyword>
<protein>
    <recommendedName>
        <fullName evidence="3">DUF2513 domain-containing protein</fullName>
    </recommendedName>
</protein>
<dbReference type="InterPro" id="IPR019650">
    <property type="entry name" value="DUF2513"/>
</dbReference>
<proteinExistence type="predicted"/>
<dbReference type="OrthoDB" id="289656at2"/>
<dbReference type="Pfam" id="PF10711">
    <property type="entry name" value="DUF2513"/>
    <property type="match status" value="1"/>
</dbReference>
<dbReference type="InParanoid" id="A0A517SMB0"/>
<sequence>MKRDMDLVRGILLEVEKAQPGRAWDLRRAIADGAFPGHDETTVLSHAFLMREAGLLEIRTGSNGSGEWKVAWLGHDFIDSARNDTVWERAKGAIREKGFGLSIELLKGVLSKLAKDALGLP</sequence>
<dbReference type="KEGG" id="ccos:Pan44_53300"/>
<dbReference type="EMBL" id="CP036271">
    <property type="protein sequence ID" value="QDT57262.1"/>
    <property type="molecule type" value="Genomic_DNA"/>
</dbReference>
<reference evidence="1 2" key="1">
    <citation type="submission" date="2019-02" db="EMBL/GenBank/DDBJ databases">
        <title>Deep-cultivation of Planctomycetes and their phenomic and genomic characterization uncovers novel biology.</title>
        <authorList>
            <person name="Wiegand S."/>
            <person name="Jogler M."/>
            <person name="Boedeker C."/>
            <person name="Pinto D."/>
            <person name="Vollmers J."/>
            <person name="Rivas-Marin E."/>
            <person name="Kohn T."/>
            <person name="Peeters S.H."/>
            <person name="Heuer A."/>
            <person name="Rast P."/>
            <person name="Oberbeckmann S."/>
            <person name="Bunk B."/>
            <person name="Jeske O."/>
            <person name="Meyerdierks A."/>
            <person name="Storesund J.E."/>
            <person name="Kallscheuer N."/>
            <person name="Luecker S."/>
            <person name="Lage O.M."/>
            <person name="Pohl T."/>
            <person name="Merkel B.J."/>
            <person name="Hornburger P."/>
            <person name="Mueller R.-W."/>
            <person name="Bruemmer F."/>
            <person name="Labrenz M."/>
            <person name="Spormann A.M."/>
            <person name="Op den Camp H."/>
            <person name="Overmann J."/>
            <person name="Amann R."/>
            <person name="Jetten M.S.M."/>
            <person name="Mascher T."/>
            <person name="Medema M.H."/>
            <person name="Devos D.P."/>
            <person name="Kaster A.-K."/>
            <person name="Ovreas L."/>
            <person name="Rohde M."/>
            <person name="Galperin M.Y."/>
            <person name="Jogler C."/>
        </authorList>
    </citation>
    <scope>NUCLEOTIDE SEQUENCE [LARGE SCALE GENOMIC DNA]</scope>
    <source>
        <strain evidence="1 2">Pan44</strain>
    </source>
</reference>
<gene>
    <name evidence="1" type="ORF">Pan44_53300</name>
</gene>
<dbReference type="AlphaFoldDB" id="A0A517SMB0"/>
<dbReference type="Proteomes" id="UP000315700">
    <property type="component" value="Chromosome"/>
</dbReference>
<name>A0A517SMB0_9PLAN</name>
<evidence type="ECO:0000313" key="1">
    <source>
        <dbReference type="EMBL" id="QDT57262.1"/>
    </source>
</evidence>
<evidence type="ECO:0008006" key="3">
    <source>
        <dbReference type="Google" id="ProtNLM"/>
    </source>
</evidence>
<dbReference type="RefSeq" id="WP_145034631.1">
    <property type="nucleotide sequence ID" value="NZ_CP036271.1"/>
</dbReference>
<evidence type="ECO:0000313" key="2">
    <source>
        <dbReference type="Proteomes" id="UP000315700"/>
    </source>
</evidence>
<accession>A0A517SMB0</accession>
<organism evidence="1 2">
    <name type="scientific">Caulifigura coniformis</name>
    <dbReference type="NCBI Taxonomy" id="2527983"/>
    <lineage>
        <taxon>Bacteria</taxon>
        <taxon>Pseudomonadati</taxon>
        <taxon>Planctomycetota</taxon>
        <taxon>Planctomycetia</taxon>
        <taxon>Planctomycetales</taxon>
        <taxon>Planctomycetaceae</taxon>
        <taxon>Caulifigura</taxon>
    </lineage>
</organism>